<dbReference type="Pfam" id="PF05617">
    <property type="entry name" value="Prolamin_like"/>
    <property type="match status" value="1"/>
</dbReference>
<dbReference type="AlphaFoldDB" id="A0A6I9S7H6"/>
<dbReference type="Proteomes" id="UP000504607">
    <property type="component" value="Chromosome 12"/>
</dbReference>
<evidence type="ECO:0000256" key="2">
    <source>
        <dbReference type="ARBA" id="ARBA00004613"/>
    </source>
</evidence>
<dbReference type="KEGG" id="egu:105054809"/>
<dbReference type="GO" id="GO:0031410">
    <property type="term" value="C:cytoplasmic vesicle"/>
    <property type="evidence" value="ECO:0007669"/>
    <property type="project" value="UniProtKB-SubCell"/>
</dbReference>
<reference evidence="12" key="1">
    <citation type="submission" date="2025-08" db="UniProtKB">
        <authorList>
            <consortium name="RefSeq"/>
        </authorList>
    </citation>
    <scope>IDENTIFICATION</scope>
</reference>
<comment type="similarity">
    <text evidence="8">Belongs to the plant egg cell-secreted peptide family.</text>
</comment>
<proteinExistence type="inferred from homology"/>
<evidence type="ECO:0000256" key="7">
    <source>
        <dbReference type="ARBA" id="ARBA00034457"/>
    </source>
</evidence>
<protein>
    <submittedName>
        <fullName evidence="12">Egg cell-secreted protein 1.4-like</fullName>
    </submittedName>
</protein>
<dbReference type="PANTHER" id="PTHR35293">
    <property type="entry name" value="EGG CELL-SECRETED PROTEIN 1.5"/>
    <property type="match status" value="1"/>
</dbReference>
<evidence type="ECO:0000256" key="6">
    <source>
        <dbReference type="ARBA" id="ARBA00023329"/>
    </source>
</evidence>
<evidence type="ECO:0000256" key="3">
    <source>
        <dbReference type="ARBA" id="ARBA00022525"/>
    </source>
</evidence>
<evidence type="ECO:0000313" key="11">
    <source>
        <dbReference type="Proteomes" id="UP000504607"/>
    </source>
</evidence>
<dbReference type="GO" id="GO:2000008">
    <property type="term" value="P:regulation of protein localization to cell surface"/>
    <property type="evidence" value="ECO:0007669"/>
    <property type="project" value="UniProtKB-ARBA"/>
</dbReference>
<dbReference type="GO" id="GO:0080155">
    <property type="term" value="P:regulation of double fertilization forming a zygote and endosperm"/>
    <property type="evidence" value="ECO:0007669"/>
    <property type="project" value="UniProtKB-ARBA"/>
</dbReference>
<evidence type="ECO:0000313" key="12">
    <source>
        <dbReference type="RefSeq" id="XP_010934703.1"/>
    </source>
</evidence>
<dbReference type="InParanoid" id="A0A6I9S7H6"/>
<keyword evidence="4 9" id="KW-0732">Signal</keyword>
<keyword evidence="3" id="KW-0964">Secreted</keyword>
<dbReference type="GeneID" id="105054809"/>
<evidence type="ECO:0000256" key="8">
    <source>
        <dbReference type="ARBA" id="ARBA00034484"/>
    </source>
</evidence>
<comment type="function">
    <text evidence="7">Involved in the regulation of gamete interactions during the double fertilization and to prevent multiple-pollen tube attraction; mediates the redistribution of the gamete fusogen HAP2/GCS1 to the cell surface after secretion upon sperm arrival.</text>
</comment>
<keyword evidence="5" id="KW-0278">Fertilization</keyword>
<dbReference type="InterPro" id="IPR044711">
    <property type="entry name" value="EC11-15"/>
</dbReference>
<feature type="domain" description="Prolamin-like" evidence="10">
    <location>
        <begin position="44"/>
        <end position="110"/>
    </location>
</feature>
<dbReference type="OrthoDB" id="776947at2759"/>
<dbReference type="PANTHER" id="PTHR35293:SF10">
    <property type="entry name" value="EGG CELL-SECRETED PROTEIN 1.2-RELATED"/>
    <property type="match status" value="1"/>
</dbReference>
<gene>
    <name evidence="12" type="primary">LOC105054809</name>
</gene>
<evidence type="ECO:0000256" key="4">
    <source>
        <dbReference type="ARBA" id="ARBA00022729"/>
    </source>
</evidence>
<organism evidence="11 12">
    <name type="scientific">Elaeis guineensis var. tenera</name>
    <name type="common">Oil palm</name>
    <dbReference type="NCBI Taxonomy" id="51953"/>
    <lineage>
        <taxon>Eukaryota</taxon>
        <taxon>Viridiplantae</taxon>
        <taxon>Streptophyta</taxon>
        <taxon>Embryophyta</taxon>
        <taxon>Tracheophyta</taxon>
        <taxon>Spermatophyta</taxon>
        <taxon>Magnoliopsida</taxon>
        <taxon>Liliopsida</taxon>
        <taxon>Arecaceae</taxon>
        <taxon>Arecoideae</taxon>
        <taxon>Cocoseae</taxon>
        <taxon>Elaeidinae</taxon>
        <taxon>Elaeis</taxon>
    </lineage>
</organism>
<name>A0A6I9S7H6_ELAGV</name>
<dbReference type="InterPro" id="IPR008502">
    <property type="entry name" value="Prolamin-like"/>
</dbReference>
<feature type="signal peptide" evidence="9">
    <location>
        <begin position="1"/>
        <end position="19"/>
    </location>
</feature>
<evidence type="ECO:0000256" key="1">
    <source>
        <dbReference type="ARBA" id="ARBA00004541"/>
    </source>
</evidence>
<evidence type="ECO:0000259" key="10">
    <source>
        <dbReference type="Pfam" id="PF05617"/>
    </source>
</evidence>
<evidence type="ECO:0000256" key="5">
    <source>
        <dbReference type="ARBA" id="ARBA00023279"/>
    </source>
</evidence>
<evidence type="ECO:0000256" key="9">
    <source>
        <dbReference type="SAM" id="SignalP"/>
    </source>
</evidence>
<dbReference type="RefSeq" id="XP_010934703.1">
    <property type="nucleotide sequence ID" value="XM_010936401.1"/>
</dbReference>
<comment type="subcellular location">
    <subcellularLocation>
        <location evidence="1">Cytoplasmic vesicle</location>
    </subcellularLocation>
    <subcellularLocation>
        <location evidence="2">Secreted</location>
    </subcellularLocation>
</comment>
<dbReference type="GO" id="GO:0005576">
    <property type="term" value="C:extracellular region"/>
    <property type="evidence" value="ECO:0007669"/>
    <property type="project" value="UniProtKB-SubCell"/>
</dbReference>
<keyword evidence="6" id="KW-0968">Cytoplasmic vesicle</keyword>
<sequence length="139" mass="15015">MALLKLLLPILLLASNLWAMSILSEARPGPVNIAARLQADEVKQCWDSLMELKSCTGEVILFFINGETYLGPGCCRAIRIIEHQCWAADAMLAALGFTAEEGDVLRGYCDDASDSSPPPLPLVNLDLPPPSPVSEVLVH</sequence>
<feature type="chain" id="PRO_5026766950" evidence="9">
    <location>
        <begin position="20"/>
        <end position="139"/>
    </location>
</feature>
<dbReference type="GO" id="GO:0009567">
    <property type="term" value="P:double fertilization forming a zygote and endosperm"/>
    <property type="evidence" value="ECO:0007669"/>
    <property type="project" value="InterPro"/>
</dbReference>
<dbReference type="FunCoup" id="A0A6I9S7H6">
    <property type="interactions" value="1071"/>
</dbReference>
<keyword evidence="11" id="KW-1185">Reference proteome</keyword>
<accession>A0A6I9S7H6</accession>